<proteinExistence type="predicted"/>
<reference evidence="1 2" key="1">
    <citation type="submission" date="2018-02" db="EMBL/GenBank/DDBJ databases">
        <title>Draft genome of wild Prunus yedoensis var. nudiflora.</title>
        <authorList>
            <person name="Baek S."/>
            <person name="Kim J.-H."/>
            <person name="Choi K."/>
            <person name="Kim G.-B."/>
            <person name="Cho A."/>
            <person name="Jang H."/>
            <person name="Shin C.-H."/>
            <person name="Yu H.-J."/>
            <person name="Mun J.-H."/>
        </authorList>
    </citation>
    <scope>NUCLEOTIDE SEQUENCE [LARGE SCALE GENOMIC DNA]</scope>
    <source>
        <strain evidence="2">cv. Jeju island</strain>
        <tissue evidence="1">Leaf</tissue>
    </source>
</reference>
<sequence length="85" mass="9622">MAKSWDPDPSTNGTSNPQIHMLSIFSDIPESIKNLSNTFTNWLQFSAGVTGSRHTDRFVSWVVAKPFWGRNLMLELELELEALVL</sequence>
<dbReference type="Proteomes" id="UP000250321">
    <property type="component" value="Unassembled WGS sequence"/>
</dbReference>
<evidence type="ECO:0000313" key="1">
    <source>
        <dbReference type="EMBL" id="PQM38001.1"/>
    </source>
</evidence>
<organism evidence="1 2">
    <name type="scientific">Prunus yedoensis var. nudiflora</name>
    <dbReference type="NCBI Taxonomy" id="2094558"/>
    <lineage>
        <taxon>Eukaryota</taxon>
        <taxon>Viridiplantae</taxon>
        <taxon>Streptophyta</taxon>
        <taxon>Embryophyta</taxon>
        <taxon>Tracheophyta</taxon>
        <taxon>Spermatophyta</taxon>
        <taxon>Magnoliopsida</taxon>
        <taxon>eudicotyledons</taxon>
        <taxon>Gunneridae</taxon>
        <taxon>Pentapetalae</taxon>
        <taxon>rosids</taxon>
        <taxon>fabids</taxon>
        <taxon>Rosales</taxon>
        <taxon>Rosaceae</taxon>
        <taxon>Amygdaloideae</taxon>
        <taxon>Amygdaleae</taxon>
        <taxon>Prunus</taxon>
    </lineage>
</organism>
<comment type="caution">
    <text evidence="1">The sequence shown here is derived from an EMBL/GenBank/DDBJ whole genome shotgun (WGS) entry which is preliminary data.</text>
</comment>
<dbReference type="EMBL" id="PJQY01003373">
    <property type="protein sequence ID" value="PQM38001.1"/>
    <property type="molecule type" value="Genomic_DNA"/>
</dbReference>
<gene>
    <name evidence="1" type="ORF">Pyn_07024</name>
</gene>
<keyword evidence="2" id="KW-1185">Reference proteome</keyword>
<protein>
    <submittedName>
        <fullName evidence="1">Uncharacterized protein</fullName>
    </submittedName>
</protein>
<dbReference type="AlphaFoldDB" id="A0A314UKX9"/>
<accession>A0A314UKX9</accession>
<name>A0A314UKX9_PRUYE</name>
<evidence type="ECO:0000313" key="2">
    <source>
        <dbReference type="Proteomes" id="UP000250321"/>
    </source>
</evidence>